<feature type="compositionally biased region" description="Polar residues" evidence="1">
    <location>
        <begin position="81"/>
        <end position="97"/>
    </location>
</feature>
<keyword evidence="3" id="KW-1185">Reference proteome</keyword>
<dbReference type="RefSeq" id="XP_006686684.1">
    <property type="nucleotide sequence ID" value="XM_006686621.1"/>
</dbReference>
<name>G3B387_CANTC</name>
<organism evidence="3">
    <name type="scientific">Candida tenuis (strain ATCC 10573 / BCRC 21748 / CBS 615 / JCM 9827 / NBRC 10315 / NRRL Y-1498 / VKM Y-70)</name>
    <name type="common">Yeast</name>
    <name type="synonym">Yamadazyma tenuis</name>
    <dbReference type="NCBI Taxonomy" id="590646"/>
    <lineage>
        <taxon>Eukaryota</taxon>
        <taxon>Fungi</taxon>
        <taxon>Dikarya</taxon>
        <taxon>Ascomycota</taxon>
        <taxon>Saccharomycotina</taxon>
        <taxon>Pichiomycetes</taxon>
        <taxon>Debaryomycetaceae</taxon>
        <taxon>Yamadazyma</taxon>
    </lineage>
</organism>
<protein>
    <submittedName>
        <fullName evidence="2">Uncharacterized protein</fullName>
    </submittedName>
</protein>
<reference evidence="2 3" key="1">
    <citation type="journal article" date="2011" name="Proc. Natl. Acad. Sci. U.S.A.">
        <title>Comparative genomics of xylose-fermenting fungi for enhanced biofuel production.</title>
        <authorList>
            <person name="Wohlbach D.J."/>
            <person name="Kuo A."/>
            <person name="Sato T.K."/>
            <person name="Potts K.M."/>
            <person name="Salamov A.A."/>
            <person name="LaButti K.M."/>
            <person name="Sun H."/>
            <person name="Clum A."/>
            <person name="Pangilinan J.L."/>
            <person name="Lindquist E.A."/>
            <person name="Lucas S."/>
            <person name="Lapidus A."/>
            <person name="Jin M."/>
            <person name="Gunawan C."/>
            <person name="Balan V."/>
            <person name="Dale B.E."/>
            <person name="Jeffries T.W."/>
            <person name="Zinkel R."/>
            <person name="Barry K.W."/>
            <person name="Grigoriev I.V."/>
            <person name="Gasch A.P."/>
        </authorList>
    </citation>
    <scope>NUCLEOTIDE SEQUENCE [LARGE SCALE GENOMIC DNA]</scope>
    <source>
        <strain evidence="2">ATCC 10573</strain>
        <strain evidence="3">ATCC 10573 / BCRC 21748 / CBS 615 / JCM 9827 / NBRC 10315 / NRRL Y-1498 / VKM Y-70</strain>
    </source>
</reference>
<feature type="compositionally biased region" description="Polar residues" evidence="1">
    <location>
        <begin position="128"/>
        <end position="137"/>
    </location>
</feature>
<dbReference type="Proteomes" id="UP000000707">
    <property type="component" value="Unassembled WGS sequence"/>
</dbReference>
<proteinExistence type="predicted"/>
<accession>G3B387</accession>
<dbReference type="AlphaFoldDB" id="G3B387"/>
<dbReference type="eggNOG" id="ENOG502RQ79">
    <property type="taxonomic scope" value="Eukaryota"/>
</dbReference>
<dbReference type="EMBL" id="GL996521">
    <property type="protein sequence ID" value="EGV64370.1"/>
    <property type="molecule type" value="Genomic_DNA"/>
</dbReference>
<gene>
    <name evidence="2" type="ORF">CANTEDRAFT_114140</name>
</gene>
<evidence type="ECO:0000313" key="3">
    <source>
        <dbReference type="Proteomes" id="UP000000707"/>
    </source>
</evidence>
<evidence type="ECO:0000313" key="2">
    <source>
        <dbReference type="EMBL" id="EGV64369.1"/>
    </source>
</evidence>
<dbReference type="KEGG" id="cten:18247283"/>
<dbReference type="OrthoDB" id="63267at2759"/>
<feature type="compositionally biased region" description="Polar residues" evidence="1">
    <location>
        <begin position="15"/>
        <end position="39"/>
    </location>
</feature>
<dbReference type="HOGENOM" id="CLU_122011_0_0_1"/>
<dbReference type="EMBL" id="GL996521">
    <property type="protein sequence ID" value="EGV64369.1"/>
    <property type="molecule type" value="Genomic_DNA"/>
</dbReference>
<sequence>MSDNYSHPPEDPPSYTESTHQQQSVTGPSSPPLSDNITIPQKAPQYEGNNEYPPEKQQPPPNGKYDPMADPKVYKVPPQLVNITQANPQHLNPSYPQYQEREQQRLAQGHAPNPARWKHGAPLEPGKTNPSHKTGGSSFPGRGGATYNNAANK</sequence>
<feature type="region of interest" description="Disordered" evidence="1">
    <location>
        <begin position="1"/>
        <end position="153"/>
    </location>
</feature>
<dbReference type="GeneID" id="18247283"/>
<evidence type="ECO:0000256" key="1">
    <source>
        <dbReference type="SAM" id="MobiDB-lite"/>
    </source>
</evidence>